<dbReference type="AlphaFoldDB" id="E9H834"/>
<evidence type="ECO:0000313" key="3">
    <source>
        <dbReference type="EMBL" id="EFX68370.1"/>
    </source>
</evidence>
<feature type="region of interest" description="Disordered" evidence="1">
    <location>
        <begin position="1"/>
        <end position="71"/>
    </location>
</feature>
<accession>E9H834</accession>
<dbReference type="InterPro" id="IPR029123">
    <property type="entry name" value="RBM39_linker"/>
</dbReference>
<dbReference type="EMBL" id="GL732602">
    <property type="protein sequence ID" value="EFX72135.1"/>
    <property type="molecule type" value="Genomic_DNA"/>
</dbReference>
<dbReference type="PANTHER" id="PTHR13428:SF12">
    <property type="entry name" value="INNER NUCLEAR MEMBRANE PROTEIN MAN1"/>
    <property type="match status" value="1"/>
</dbReference>
<dbReference type="Pfam" id="PF15519">
    <property type="entry name" value="RBM39linker"/>
    <property type="match status" value="1"/>
</dbReference>
<proteinExistence type="predicted"/>
<sequence>MTRSLSKKAKSNAKLRDKAVQSPFRPEIQPIEGEDLHVGHRWAFSPDKSTAHEDQSDEASSSNNSSVTPRPKLWQGQAFNTAGVSTQPPYPLTQCLKVRNMFDAEVEEGDSWPVRIQNVILEKADNKGDILHMAIDRGSREGCVYLKCATTDDAGKVYQLLHGWWFDGNLVTVKYLSPERYQYRFPDSVKATFPLQPSNDKR</sequence>
<reference evidence="4 5" key="1">
    <citation type="journal article" date="2011" name="Science">
        <title>The ecoresponsive genome of Daphnia pulex.</title>
        <authorList>
            <person name="Colbourne J.K."/>
            <person name="Pfrender M.E."/>
            <person name="Gilbert D."/>
            <person name="Thomas W.K."/>
            <person name="Tucker A."/>
            <person name="Oakley T.H."/>
            <person name="Tokishita S."/>
            <person name="Aerts A."/>
            <person name="Arnold G.J."/>
            <person name="Basu M.K."/>
            <person name="Bauer D.J."/>
            <person name="Caceres C.E."/>
            <person name="Carmel L."/>
            <person name="Casola C."/>
            <person name="Choi J.H."/>
            <person name="Detter J.C."/>
            <person name="Dong Q."/>
            <person name="Dusheyko S."/>
            <person name="Eads B.D."/>
            <person name="Frohlich T."/>
            <person name="Geiler-Samerotte K.A."/>
            <person name="Gerlach D."/>
            <person name="Hatcher P."/>
            <person name="Jogdeo S."/>
            <person name="Krijgsveld J."/>
            <person name="Kriventseva E.V."/>
            <person name="Kultz D."/>
            <person name="Laforsch C."/>
            <person name="Lindquist E."/>
            <person name="Lopez J."/>
            <person name="Manak J.R."/>
            <person name="Muller J."/>
            <person name="Pangilinan J."/>
            <person name="Patwardhan R.P."/>
            <person name="Pitluck S."/>
            <person name="Pritham E.J."/>
            <person name="Rechtsteiner A."/>
            <person name="Rho M."/>
            <person name="Rogozin I.B."/>
            <person name="Sakarya O."/>
            <person name="Salamov A."/>
            <person name="Schaack S."/>
            <person name="Shapiro H."/>
            <person name="Shiga Y."/>
            <person name="Skalitzky C."/>
            <person name="Smith Z."/>
            <person name="Souvorov A."/>
            <person name="Sung W."/>
            <person name="Tang Z."/>
            <person name="Tsuchiya D."/>
            <person name="Tu H."/>
            <person name="Vos H."/>
            <person name="Wang M."/>
            <person name="Wolf Y.I."/>
            <person name="Yamagata H."/>
            <person name="Yamada T."/>
            <person name="Ye Y."/>
            <person name="Shaw J.R."/>
            <person name="Andrews J."/>
            <person name="Crease T.J."/>
            <person name="Tang H."/>
            <person name="Lucas S.M."/>
            <person name="Robertson H.M."/>
            <person name="Bork P."/>
            <person name="Koonin E.V."/>
            <person name="Zdobnov E.M."/>
            <person name="Grigoriev I.V."/>
            <person name="Lynch M."/>
            <person name="Boore J.L."/>
        </authorList>
    </citation>
    <scope>NUCLEOTIDE SEQUENCE [LARGE SCALE GENOMIC DNA]</scope>
</reference>
<dbReference type="CDD" id="cd12286">
    <property type="entry name" value="RRM_Man1"/>
    <property type="match status" value="1"/>
</dbReference>
<dbReference type="InterPro" id="IPR012677">
    <property type="entry name" value="Nucleotide-bd_a/b_plait_sf"/>
</dbReference>
<organism evidence="4 5">
    <name type="scientific">Daphnia pulex</name>
    <name type="common">Water flea</name>
    <dbReference type="NCBI Taxonomy" id="6669"/>
    <lineage>
        <taxon>Eukaryota</taxon>
        <taxon>Metazoa</taxon>
        <taxon>Ecdysozoa</taxon>
        <taxon>Arthropoda</taxon>
        <taxon>Crustacea</taxon>
        <taxon>Branchiopoda</taxon>
        <taxon>Diplostraca</taxon>
        <taxon>Cladocera</taxon>
        <taxon>Anomopoda</taxon>
        <taxon>Daphniidae</taxon>
        <taxon>Daphnia</taxon>
    </lineage>
</organism>
<dbReference type="InterPro" id="IPR052277">
    <property type="entry name" value="INM_ESCRT-Associated"/>
</dbReference>
<dbReference type="KEGG" id="dpx:DAPPUDRAFT_254864"/>
<dbReference type="Proteomes" id="UP000000305">
    <property type="component" value="Unassembled WGS sequence"/>
</dbReference>
<dbReference type="FunFam" id="3.30.70.330:FF:000176">
    <property type="entry name" value="Inner nuclear membrane protein Man1"/>
    <property type="match status" value="1"/>
</dbReference>
<evidence type="ECO:0000313" key="4">
    <source>
        <dbReference type="EMBL" id="EFX72135.1"/>
    </source>
</evidence>
<keyword evidence="5" id="KW-1185">Reference proteome</keyword>
<dbReference type="PANTHER" id="PTHR13428">
    <property type="entry name" value="INNER NUCLEAR MEMBRANE PROTEIN MAN1 LEM DOMAIN CONTAINING PROTEIN"/>
    <property type="match status" value="1"/>
</dbReference>
<dbReference type="GO" id="GO:0003676">
    <property type="term" value="F:nucleic acid binding"/>
    <property type="evidence" value="ECO:0007669"/>
    <property type="project" value="InterPro"/>
</dbReference>
<dbReference type="OrthoDB" id="118234at2759"/>
<feature type="compositionally biased region" description="Basic residues" evidence="1">
    <location>
        <begin position="1"/>
        <end position="13"/>
    </location>
</feature>
<dbReference type="KEGG" id="dpx:DAPPUDRAFT_260220"/>
<name>E9H834_DAPPU</name>
<feature type="domain" description="Splicing factor RBM39 linker" evidence="2">
    <location>
        <begin position="59"/>
        <end position="112"/>
    </location>
</feature>
<dbReference type="HOGENOM" id="CLU_1112278_0_0_1"/>
<evidence type="ECO:0000313" key="5">
    <source>
        <dbReference type="Proteomes" id="UP000000305"/>
    </source>
</evidence>
<dbReference type="SUPFAM" id="SSF54928">
    <property type="entry name" value="RNA-binding domain, RBD"/>
    <property type="match status" value="1"/>
</dbReference>
<dbReference type="EMBL" id="GL732657">
    <property type="protein sequence ID" value="EFX68370.1"/>
    <property type="molecule type" value="Genomic_DNA"/>
</dbReference>
<dbReference type="eggNOG" id="KOG0147">
    <property type="taxonomic scope" value="Eukaryota"/>
</dbReference>
<dbReference type="Gene3D" id="3.30.70.330">
    <property type="match status" value="1"/>
</dbReference>
<dbReference type="InterPro" id="IPR035979">
    <property type="entry name" value="RBD_domain_sf"/>
</dbReference>
<evidence type="ECO:0000259" key="2">
    <source>
        <dbReference type="Pfam" id="PF15519"/>
    </source>
</evidence>
<protein>
    <recommendedName>
        <fullName evidence="2">Splicing factor RBM39 linker domain-containing protein</fullName>
    </recommendedName>
</protein>
<dbReference type="InterPro" id="IPR034394">
    <property type="entry name" value="Man1_RRM"/>
</dbReference>
<evidence type="ECO:0000256" key="1">
    <source>
        <dbReference type="SAM" id="MobiDB-lite"/>
    </source>
</evidence>
<dbReference type="STRING" id="6669.E9H834"/>
<gene>
    <name evidence="4" type="ORF">DAPPUDRAFT_254864</name>
    <name evidence="3" type="ORF">DAPPUDRAFT_260220</name>
</gene>